<dbReference type="Gene3D" id="3.30.160.60">
    <property type="entry name" value="Classic Zinc Finger"/>
    <property type="match status" value="2"/>
</dbReference>
<evidence type="ECO:0000313" key="4">
    <source>
        <dbReference type="EMBL" id="CAG5134946.1"/>
    </source>
</evidence>
<feature type="compositionally biased region" description="Basic and acidic residues" evidence="2">
    <location>
        <begin position="150"/>
        <end position="160"/>
    </location>
</feature>
<dbReference type="InterPro" id="IPR028440">
    <property type="entry name" value="TRPS1"/>
</dbReference>
<dbReference type="GO" id="GO:0005634">
    <property type="term" value="C:nucleus"/>
    <property type="evidence" value="ECO:0007669"/>
    <property type="project" value="InterPro"/>
</dbReference>
<dbReference type="PANTHER" id="PTHR47034">
    <property type="entry name" value="ZINC FINGER TRANSCRIPTION FACTOR TRPS1"/>
    <property type="match status" value="1"/>
</dbReference>
<feature type="compositionally biased region" description="Basic and acidic residues" evidence="2">
    <location>
        <begin position="536"/>
        <end position="546"/>
    </location>
</feature>
<feature type="compositionally biased region" description="Low complexity" evidence="2">
    <location>
        <begin position="523"/>
        <end position="532"/>
    </location>
</feature>
<accession>A0A8S4A7G7</accession>
<dbReference type="PROSITE" id="PS50157">
    <property type="entry name" value="ZINC_FINGER_C2H2_2"/>
    <property type="match status" value="1"/>
</dbReference>
<dbReference type="EMBL" id="CAJHNH020007778">
    <property type="protein sequence ID" value="CAG5134946.1"/>
    <property type="molecule type" value="Genomic_DNA"/>
</dbReference>
<feature type="compositionally biased region" description="Polar residues" evidence="2">
    <location>
        <begin position="548"/>
        <end position="562"/>
    </location>
</feature>
<feature type="region of interest" description="Disordered" evidence="2">
    <location>
        <begin position="523"/>
        <end position="622"/>
    </location>
</feature>
<dbReference type="PROSITE" id="PS00028">
    <property type="entry name" value="ZINC_FINGER_C2H2_1"/>
    <property type="match status" value="2"/>
</dbReference>
<reference evidence="4" key="1">
    <citation type="submission" date="2021-04" db="EMBL/GenBank/DDBJ databases">
        <authorList>
            <consortium name="Molecular Ecology Group"/>
        </authorList>
    </citation>
    <scope>NUCLEOTIDE SEQUENCE</scope>
</reference>
<dbReference type="GO" id="GO:0008270">
    <property type="term" value="F:zinc ion binding"/>
    <property type="evidence" value="ECO:0007669"/>
    <property type="project" value="UniProtKB-KW"/>
</dbReference>
<protein>
    <recommendedName>
        <fullName evidence="3">C2H2-type domain-containing protein</fullName>
    </recommendedName>
</protein>
<evidence type="ECO:0000256" key="1">
    <source>
        <dbReference type="PROSITE-ProRule" id="PRU00042"/>
    </source>
</evidence>
<feature type="region of interest" description="Disordered" evidence="2">
    <location>
        <begin position="133"/>
        <end position="224"/>
    </location>
</feature>
<feature type="compositionally biased region" description="Basic and acidic residues" evidence="2">
    <location>
        <begin position="200"/>
        <end position="213"/>
    </location>
</feature>
<dbReference type="OrthoDB" id="5576026at2759"/>
<dbReference type="Proteomes" id="UP000678393">
    <property type="component" value="Unassembled WGS sequence"/>
</dbReference>
<gene>
    <name evidence="4" type="ORF">CUNI_LOCUS20504</name>
</gene>
<feature type="compositionally biased region" description="Polar residues" evidence="2">
    <location>
        <begin position="608"/>
        <end position="622"/>
    </location>
</feature>
<dbReference type="SMART" id="SM00355">
    <property type="entry name" value="ZnF_C2H2"/>
    <property type="match status" value="4"/>
</dbReference>
<evidence type="ECO:0000259" key="3">
    <source>
        <dbReference type="PROSITE" id="PS50157"/>
    </source>
</evidence>
<organism evidence="4 5">
    <name type="scientific">Candidula unifasciata</name>
    <dbReference type="NCBI Taxonomy" id="100452"/>
    <lineage>
        <taxon>Eukaryota</taxon>
        <taxon>Metazoa</taxon>
        <taxon>Spiralia</taxon>
        <taxon>Lophotrochozoa</taxon>
        <taxon>Mollusca</taxon>
        <taxon>Gastropoda</taxon>
        <taxon>Heterobranchia</taxon>
        <taxon>Euthyneura</taxon>
        <taxon>Panpulmonata</taxon>
        <taxon>Eupulmonata</taxon>
        <taxon>Stylommatophora</taxon>
        <taxon>Helicina</taxon>
        <taxon>Helicoidea</taxon>
        <taxon>Geomitridae</taxon>
        <taxon>Candidula</taxon>
    </lineage>
</organism>
<feature type="compositionally biased region" description="Polar residues" evidence="2">
    <location>
        <begin position="133"/>
        <end position="149"/>
    </location>
</feature>
<sequence>MAKELQSPKDASPSPESVVNGGAIIDSFSALDLPALHSVDSTKDALAPNARLTAASKSDQSTTPCTLGPATSISNDLHLPGQTSAFRPFITPASLVSTREISSSSHTQIVNTSTQLSVDDSLILPGTTSSLVLETNSPSSNHLNFLRESSSNHDENDDGRTTASAPPCTPAPEPHQQPQSPFRNSRQIKKIDLLAMSRSRQSDRADSARRDGRNSGFTFPAGRGLRTHSSLQLNLQQNGSLPVTDAVVSPERLANGTSSDASPNVDVVSVDEQPDPSRCTFSVHFHDLATAEQMLKCSLCGFITNNQKFYRRHKRLHSRQYHPNLIHCSLCDYSTSQIRKMKEHTITSHRLPHTLTSFNQSFTVPPSVHESANRHQVQGQMYISRGNSIFHPVTNRSVNVPAETAVSTTLSSASTLGFSAYIPTSQERMHVNTQADLPHPPRGSAMLGNYAPANEQPASGYMRSVISNLMSSHTDPNSNVTSSNLYLQAAKNLVQDSHMILPSNSSIPSVEETFNYRRFWNTNSSLSNNQNLPEAGFRKVKTEPRSAHMNTVPRNIYSTLGSIQKDRPAPSARRQSDPLDSESGMDLSSDDPTSSPQPDTGGSRVDARTSTETNHTDNTALVDGSTTEAQCSVPFIKIEFPPHGESCSYLSHSFCTRSDRGVQCEIISTSGLSNRQGRMQSETVSSAGGSACVETHCYFCGITFDDEVLYSIHIGCHSHTDPFVCNVCGKQCHNKYGFYSHIMRGHQARSST</sequence>
<feature type="compositionally biased region" description="Polar residues" evidence="2">
    <location>
        <begin position="176"/>
        <end position="185"/>
    </location>
</feature>
<comment type="caution">
    <text evidence="4">The sequence shown here is derived from an EMBL/GenBank/DDBJ whole genome shotgun (WGS) entry which is preliminary data.</text>
</comment>
<feature type="domain" description="C2H2-type" evidence="3">
    <location>
        <begin position="295"/>
        <end position="322"/>
    </location>
</feature>
<keyword evidence="1" id="KW-0479">Metal-binding</keyword>
<keyword evidence="1" id="KW-0862">Zinc</keyword>
<dbReference type="AlphaFoldDB" id="A0A8S4A7G7"/>
<dbReference type="PANTHER" id="PTHR47034:SF1">
    <property type="entry name" value="ZINC FINGER TRANSCRIPTION FACTOR TRPS1"/>
    <property type="match status" value="1"/>
</dbReference>
<dbReference type="InterPro" id="IPR013087">
    <property type="entry name" value="Znf_C2H2_type"/>
</dbReference>
<evidence type="ECO:0000256" key="2">
    <source>
        <dbReference type="SAM" id="MobiDB-lite"/>
    </source>
</evidence>
<keyword evidence="1" id="KW-0863">Zinc-finger</keyword>
<name>A0A8S4A7G7_9EUPU</name>
<dbReference type="GO" id="GO:0000977">
    <property type="term" value="F:RNA polymerase II transcription regulatory region sequence-specific DNA binding"/>
    <property type="evidence" value="ECO:0007669"/>
    <property type="project" value="TreeGrafter"/>
</dbReference>
<evidence type="ECO:0000313" key="5">
    <source>
        <dbReference type="Proteomes" id="UP000678393"/>
    </source>
</evidence>
<keyword evidence="5" id="KW-1185">Reference proteome</keyword>
<dbReference type="GO" id="GO:0006357">
    <property type="term" value="P:regulation of transcription by RNA polymerase II"/>
    <property type="evidence" value="ECO:0007669"/>
    <property type="project" value="TreeGrafter"/>
</dbReference>
<proteinExistence type="predicted"/>
<dbReference type="SUPFAM" id="SSF57667">
    <property type="entry name" value="beta-beta-alpha zinc fingers"/>
    <property type="match status" value="1"/>
</dbReference>
<dbReference type="InterPro" id="IPR036236">
    <property type="entry name" value="Znf_C2H2_sf"/>
</dbReference>
<dbReference type="GO" id="GO:0003700">
    <property type="term" value="F:DNA-binding transcription factor activity"/>
    <property type="evidence" value="ECO:0007669"/>
    <property type="project" value="InterPro"/>
</dbReference>
<feature type="compositionally biased region" description="Low complexity" evidence="2">
    <location>
        <begin position="586"/>
        <end position="599"/>
    </location>
</feature>